<protein>
    <submittedName>
        <fullName evidence="1">Uncharacterized protein</fullName>
    </submittedName>
</protein>
<sequence length="72" mass="8402">MNRMKIDEFVWLHGGRVISRRPKGKGELVMSDSPLLIVDEDVKKFDINMCSQGIKRHMQAVRLNNSIIYWEA</sequence>
<reference evidence="1 2" key="1">
    <citation type="journal article" date="2017" name="J. Fish Dis.">
        <title>Comparative assessment of Vibrio virulence in marine fish larvae.</title>
        <authorList>
            <person name="Ronneseth A."/>
            <person name="Castillo D."/>
            <person name="D'Alvise P."/>
            <person name="Tonnesen O."/>
            <person name="Haugland G."/>
            <person name="Grotkjaer T."/>
            <person name="Engell-Sorensen K."/>
            <person name="Norremark L."/>
            <person name="Bergh O."/>
            <person name="Wergeland H.I."/>
            <person name="Gram L."/>
        </authorList>
    </citation>
    <scope>NUCLEOTIDE SEQUENCE [LARGE SCALE GENOMIC DNA]</scope>
    <source>
        <strain evidence="1 2">90-11-286</strain>
    </source>
</reference>
<dbReference type="RefSeq" id="WP_064626323.1">
    <property type="nucleotide sequence ID" value="NZ_JAHGUI010000060.1"/>
</dbReference>
<dbReference type="AlphaFoldDB" id="A0ABD4QXC8"/>
<evidence type="ECO:0000313" key="2">
    <source>
        <dbReference type="Proteomes" id="UP000078309"/>
    </source>
</evidence>
<dbReference type="Proteomes" id="UP000078309">
    <property type="component" value="Unassembled WGS sequence"/>
</dbReference>
<evidence type="ECO:0000313" key="1">
    <source>
        <dbReference type="EMBL" id="MBT2919806.1"/>
    </source>
</evidence>
<dbReference type="EMBL" id="JAHGUI010000060">
    <property type="protein sequence ID" value="MBT2919806.1"/>
    <property type="molecule type" value="Genomic_DNA"/>
</dbReference>
<accession>A0ABD4QXC8</accession>
<gene>
    <name evidence="1" type="ORF">PL14_14085</name>
</gene>
<comment type="caution">
    <text evidence="1">The sequence shown here is derived from an EMBL/GenBank/DDBJ whole genome shotgun (WGS) entry which is preliminary data.</text>
</comment>
<name>A0ABD4QXC8_VIBAN</name>
<proteinExistence type="predicted"/>
<organism evidence="1 2">
    <name type="scientific">Vibrio anguillarum</name>
    <name type="common">Listonella anguillarum</name>
    <dbReference type="NCBI Taxonomy" id="55601"/>
    <lineage>
        <taxon>Bacteria</taxon>
        <taxon>Pseudomonadati</taxon>
        <taxon>Pseudomonadota</taxon>
        <taxon>Gammaproteobacteria</taxon>
        <taxon>Vibrionales</taxon>
        <taxon>Vibrionaceae</taxon>
        <taxon>Vibrio</taxon>
    </lineage>
</organism>